<protein>
    <submittedName>
        <fullName evidence="1">Uncharacterized protein</fullName>
    </submittedName>
</protein>
<evidence type="ECO:0000313" key="2">
    <source>
        <dbReference type="Proteomes" id="UP000438429"/>
    </source>
</evidence>
<dbReference type="AlphaFoldDB" id="A0A6A4T6N9"/>
<dbReference type="EMBL" id="VEVO01000007">
    <property type="protein sequence ID" value="KAF0039988.1"/>
    <property type="molecule type" value="Genomic_DNA"/>
</dbReference>
<organism evidence="1 2">
    <name type="scientific">Scophthalmus maximus</name>
    <name type="common">Turbot</name>
    <name type="synonym">Psetta maxima</name>
    <dbReference type="NCBI Taxonomy" id="52904"/>
    <lineage>
        <taxon>Eukaryota</taxon>
        <taxon>Metazoa</taxon>
        <taxon>Chordata</taxon>
        <taxon>Craniata</taxon>
        <taxon>Vertebrata</taxon>
        <taxon>Euteleostomi</taxon>
        <taxon>Actinopterygii</taxon>
        <taxon>Neopterygii</taxon>
        <taxon>Teleostei</taxon>
        <taxon>Neoteleostei</taxon>
        <taxon>Acanthomorphata</taxon>
        <taxon>Carangaria</taxon>
        <taxon>Pleuronectiformes</taxon>
        <taxon>Pleuronectoidei</taxon>
        <taxon>Scophthalmidae</taxon>
        <taxon>Scophthalmus</taxon>
    </lineage>
</organism>
<reference evidence="1 2" key="1">
    <citation type="submission" date="2019-06" db="EMBL/GenBank/DDBJ databases">
        <title>Draft genomes of female and male turbot (Scophthalmus maximus).</title>
        <authorList>
            <person name="Xu H."/>
            <person name="Xu X.-W."/>
            <person name="Shao C."/>
            <person name="Chen S."/>
        </authorList>
    </citation>
    <scope>NUCLEOTIDE SEQUENCE [LARGE SCALE GENOMIC DNA]</scope>
    <source>
        <strain evidence="1">Ysfricsl-2016a</strain>
        <tissue evidence="1">Blood</tissue>
    </source>
</reference>
<evidence type="ECO:0000313" key="1">
    <source>
        <dbReference type="EMBL" id="KAF0039988.1"/>
    </source>
</evidence>
<accession>A0A6A4T6N9</accession>
<sequence length="80" mass="8745">MEALCTQHVEHVNLFISSSSNIKVVFIETDKRSSDSKRHRVSRFIILNGSDSSQRPVPTSVCPNETSGGLGIILKSTSDV</sequence>
<dbReference type="Proteomes" id="UP000438429">
    <property type="component" value="Unassembled WGS sequence"/>
</dbReference>
<name>A0A6A4T6N9_SCOMX</name>
<gene>
    <name evidence="1" type="ORF">F2P81_008223</name>
</gene>
<proteinExistence type="predicted"/>
<comment type="caution">
    <text evidence="1">The sequence shown here is derived from an EMBL/GenBank/DDBJ whole genome shotgun (WGS) entry which is preliminary data.</text>
</comment>